<dbReference type="GO" id="GO:0005829">
    <property type="term" value="C:cytosol"/>
    <property type="evidence" value="ECO:0007669"/>
    <property type="project" value="TreeGrafter"/>
</dbReference>
<comment type="similarity">
    <text evidence="1">Belongs to the TIP41 family.</text>
</comment>
<accession>A0A7S4GGT6</accession>
<name>A0A7S4GGT6_9EUGL</name>
<dbReference type="GO" id="GO:0031929">
    <property type="term" value="P:TOR signaling"/>
    <property type="evidence" value="ECO:0007669"/>
    <property type="project" value="TreeGrafter"/>
</dbReference>
<proteinExistence type="inferred from homology"/>
<evidence type="ECO:0000256" key="1">
    <source>
        <dbReference type="ARBA" id="ARBA00006658"/>
    </source>
</evidence>
<evidence type="ECO:0008006" key="3">
    <source>
        <dbReference type="Google" id="ProtNLM"/>
    </source>
</evidence>
<dbReference type="PANTHER" id="PTHR21021:SF16">
    <property type="entry name" value="TIP41-LIKE PROTEIN"/>
    <property type="match status" value="1"/>
</dbReference>
<sequence>MGVSTLPEMIFGDNQVTFFHEPSGLTLDFNCFDAIRGAKHKEGGEEDPVVKYAGTWKAKREGKLTEQDQGIRWTYQTDYTGTLSYASDRVKEVQAIDTEQGINYELLKDTSQPIKCTDMVVLYEDELHDCGVSRCYVRYRVMPNCFFILLRHWLRVDEVVSRLHDTRIFHEFGTDHLVRELCHKELPLSKVPSCEQADIPFVKYDNPDEHQHLMKTTHMRIEKIVM</sequence>
<dbReference type="Pfam" id="PF04176">
    <property type="entry name" value="TIP41"/>
    <property type="match status" value="1"/>
</dbReference>
<dbReference type="InterPro" id="IPR051330">
    <property type="entry name" value="Phosphatase_reg/MetRdx"/>
</dbReference>
<dbReference type="PANTHER" id="PTHR21021">
    <property type="entry name" value="GAF/PUTATIVE CYTOSKELETAL PROTEIN"/>
    <property type="match status" value="1"/>
</dbReference>
<organism evidence="2">
    <name type="scientific">Eutreptiella gymnastica</name>
    <dbReference type="NCBI Taxonomy" id="73025"/>
    <lineage>
        <taxon>Eukaryota</taxon>
        <taxon>Discoba</taxon>
        <taxon>Euglenozoa</taxon>
        <taxon>Euglenida</taxon>
        <taxon>Spirocuta</taxon>
        <taxon>Euglenophyceae</taxon>
        <taxon>Eutreptiales</taxon>
        <taxon>Eutreptiaceae</taxon>
        <taxon>Eutreptiella</taxon>
    </lineage>
</organism>
<gene>
    <name evidence="2" type="ORF">EGYM00163_LOCUS47956</name>
</gene>
<evidence type="ECO:0000313" key="2">
    <source>
        <dbReference type="EMBL" id="CAE0836592.1"/>
    </source>
</evidence>
<dbReference type="EMBL" id="HBJA01139285">
    <property type="protein sequence ID" value="CAE0836592.1"/>
    <property type="molecule type" value="Transcribed_RNA"/>
</dbReference>
<dbReference type="InterPro" id="IPR007303">
    <property type="entry name" value="TIP41-like"/>
</dbReference>
<protein>
    <recommendedName>
        <fullName evidence="3">TIP41-like protein</fullName>
    </recommendedName>
</protein>
<dbReference type="AlphaFoldDB" id="A0A7S4GGT6"/>
<reference evidence="2" key="1">
    <citation type="submission" date="2021-01" db="EMBL/GenBank/DDBJ databases">
        <authorList>
            <person name="Corre E."/>
            <person name="Pelletier E."/>
            <person name="Niang G."/>
            <person name="Scheremetjew M."/>
            <person name="Finn R."/>
            <person name="Kale V."/>
            <person name="Holt S."/>
            <person name="Cochrane G."/>
            <person name="Meng A."/>
            <person name="Brown T."/>
            <person name="Cohen L."/>
        </authorList>
    </citation>
    <scope>NUCLEOTIDE SEQUENCE</scope>
    <source>
        <strain evidence="2">CCMP1594</strain>
    </source>
</reference>